<comment type="caution">
    <text evidence="1">The sequence shown here is derived from an EMBL/GenBank/DDBJ whole genome shotgun (WGS) entry which is preliminary data.</text>
</comment>
<feature type="non-terminal residue" evidence="1">
    <location>
        <position position="269"/>
    </location>
</feature>
<name>X0V179_9ZZZZ</name>
<feature type="non-terminal residue" evidence="1">
    <location>
        <position position="1"/>
    </location>
</feature>
<organism evidence="1">
    <name type="scientific">marine sediment metagenome</name>
    <dbReference type="NCBI Taxonomy" id="412755"/>
    <lineage>
        <taxon>unclassified sequences</taxon>
        <taxon>metagenomes</taxon>
        <taxon>ecological metagenomes</taxon>
    </lineage>
</organism>
<accession>X0V179</accession>
<proteinExistence type="predicted"/>
<gene>
    <name evidence="1" type="ORF">S01H1_38451</name>
</gene>
<sequence length="269" mass="30304">YFGDAVNMAAKVVQVAEGDQIFISQELYDLVKDLSHGLFQLVDVSNKKRVRKGLTIYRVLWQEITAFALTTNILLYLKPLLNLNKANFTEAWNSLLESKEGFWGGKIDKEGILPDKSVVLIVKEASLSITVVKDVLVFLKKKLGKDYGSLPLPIQIIIDSGPYLSDDKLTIEALEVDWDKIDPGEIYISASAYRFINATHPFSTIPSFDSGQPQAFYKIILDGHNQNNKSTLFLYQDALIQGENPPCYYCSDRRHLPLHCPSKQVTETT</sequence>
<dbReference type="SUPFAM" id="SSF55073">
    <property type="entry name" value="Nucleotide cyclase"/>
    <property type="match status" value="1"/>
</dbReference>
<dbReference type="EMBL" id="BARS01024208">
    <property type="protein sequence ID" value="GAG05192.1"/>
    <property type="molecule type" value="Genomic_DNA"/>
</dbReference>
<dbReference type="Gene3D" id="3.30.70.1230">
    <property type="entry name" value="Nucleotide cyclase"/>
    <property type="match status" value="1"/>
</dbReference>
<evidence type="ECO:0008006" key="2">
    <source>
        <dbReference type="Google" id="ProtNLM"/>
    </source>
</evidence>
<dbReference type="AlphaFoldDB" id="X0V179"/>
<protein>
    <recommendedName>
        <fullName evidence="2">Guanylate cyclase domain-containing protein</fullName>
    </recommendedName>
</protein>
<dbReference type="InterPro" id="IPR029787">
    <property type="entry name" value="Nucleotide_cyclase"/>
</dbReference>
<evidence type="ECO:0000313" key="1">
    <source>
        <dbReference type="EMBL" id="GAG05192.1"/>
    </source>
</evidence>
<reference evidence="1" key="1">
    <citation type="journal article" date="2014" name="Front. Microbiol.">
        <title>High frequency of phylogenetically diverse reductive dehalogenase-homologous genes in deep subseafloor sedimentary metagenomes.</title>
        <authorList>
            <person name="Kawai M."/>
            <person name="Futagami T."/>
            <person name="Toyoda A."/>
            <person name="Takaki Y."/>
            <person name="Nishi S."/>
            <person name="Hori S."/>
            <person name="Arai W."/>
            <person name="Tsubouchi T."/>
            <person name="Morono Y."/>
            <person name="Uchiyama I."/>
            <person name="Ito T."/>
            <person name="Fujiyama A."/>
            <person name="Inagaki F."/>
            <person name="Takami H."/>
        </authorList>
    </citation>
    <scope>NUCLEOTIDE SEQUENCE</scope>
    <source>
        <strain evidence="1">Expedition CK06-06</strain>
    </source>
</reference>